<comment type="caution">
    <text evidence="6">The sequence shown here is derived from an EMBL/GenBank/DDBJ whole genome shotgun (WGS) entry which is preliminary data.</text>
</comment>
<proteinExistence type="inferred from homology"/>
<dbReference type="Proteomes" id="UP000325182">
    <property type="component" value="Unassembled WGS sequence"/>
</dbReference>
<keyword evidence="4" id="KW-0175">Coiled coil</keyword>
<dbReference type="PANTHER" id="PTHR32114">
    <property type="entry name" value="ABC TRANSPORTER ABCH.3"/>
    <property type="match status" value="1"/>
</dbReference>
<dbReference type="SUPFAM" id="SSF52540">
    <property type="entry name" value="P-loop containing nucleoside triphosphate hydrolases"/>
    <property type="match status" value="1"/>
</dbReference>
<evidence type="ECO:0000313" key="7">
    <source>
        <dbReference type="Proteomes" id="UP000325182"/>
    </source>
</evidence>
<accession>A0A5D4MDN7</accession>
<feature type="coiled-coil region" evidence="4">
    <location>
        <begin position="387"/>
        <end position="531"/>
    </location>
</feature>
<evidence type="ECO:0000256" key="2">
    <source>
        <dbReference type="ARBA" id="ARBA00011322"/>
    </source>
</evidence>
<protein>
    <recommendedName>
        <fullName evidence="3">Nuclease SbcCD subunit C</fullName>
    </recommendedName>
</protein>
<dbReference type="AlphaFoldDB" id="A0A5D4MDN7"/>
<evidence type="ECO:0000256" key="3">
    <source>
        <dbReference type="ARBA" id="ARBA00013368"/>
    </source>
</evidence>
<reference evidence="6 7" key="1">
    <citation type="submission" date="2019-08" db="EMBL/GenBank/DDBJ databases">
        <title>Bacillus genomes from the desert of Cuatro Cienegas, Coahuila.</title>
        <authorList>
            <person name="Olmedo-Alvarez G."/>
        </authorList>
    </citation>
    <scope>NUCLEOTIDE SEQUENCE [LARGE SCALE GENOMIC DNA]</scope>
    <source>
        <strain evidence="6 7">CH128b_4D</strain>
    </source>
</reference>
<sequence>MTQQLKLNELHLRNFKGIKSFSLSAHGDSVQVFGDNATGKTTLFDAFIWLLFDKDSANKKDFSIKTINDGKVIHGLDHEVEGIFSFNNRPLTLKKVFSEKWTQKRGAARKEFTGHTTDYFIDGVPAKKKEYTDQVSEIVDEDIFKLLTSPTYFNEQLHWQKRREILLEVCGDITDSEVIAANNQLTKLERVLNGRTIEAHRKVIAAKRKEINDELERIPVRIDEVHRSKPDVSGLNQEEINDEIQYVKSLIDGKEEELIRIQNGSEVTEKQKQLRQLESDLMEIKNKHQELNYGMLNEKQKEVYDIQSHLNSLQQDSRSQERELASFRNRFTQKEAEIKQVRQDWYRIDTETFENHRTDCPTCGQALPEEQIEESIKRFNLEKSTKLEKVTAKGKQLKEELEVLKGEVESCEVALEMRQKEIAETAQNFATVKAELEQQKANVSRVENTGDYQEKVAEIKKVEDTISRLRQSTATETEHVRTAIQNLKGQIASYEDERAQFAALEKADQRIQELEAEQQKLAEEYEQLEEELYLTEEFIRTKVHMLEEKINSKFEYARFRLFETQINDGLKETCETLYKDVPYSGGLNNAAKINVGLDIINTLSEHYGFRAPIFVDNSEAVTRMIATNSQVISLVVSEQDKQLRVKTKPMQEAI</sequence>
<dbReference type="GO" id="GO:0016887">
    <property type="term" value="F:ATP hydrolysis activity"/>
    <property type="evidence" value="ECO:0007669"/>
    <property type="project" value="InterPro"/>
</dbReference>
<evidence type="ECO:0000259" key="5">
    <source>
        <dbReference type="Pfam" id="PF13476"/>
    </source>
</evidence>
<feature type="domain" description="Rad50/SbcC-type AAA" evidence="5">
    <location>
        <begin position="9"/>
        <end position="287"/>
    </location>
</feature>
<gene>
    <name evidence="6" type="ORF">FZC84_12050</name>
</gene>
<evidence type="ECO:0000256" key="4">
    <source>
        <dbReference type="SAM" id="Coils"/>
    </source>
</evidence>
<dbReference type="InterPro" id="IPR038729">
    <property type="entry name" value="Rad50/SbcC_AAA"/>
</dbReference>
<evidence type="ECO:0000313" key="6">
    <source>
        <dbReference type="EMBL" id="TYR99100.1"/>
    </source>
</evidence>
<dbReference type="PANTHER" id="PTHR32114:SF2">
    <property type="entry name" value="ABC TRANSPORTER ABCH.3"/>
    <property type="match status" value="1"/>
</dbReference>
<organism evidence="6 7">
    <name type="scientific">Rossellomorea vietnamensis</name>
    <dbReference type="NCBI Taxonomy" id="218284"/>
    <lineage>
        <taxon>Bacteria</taxon>
        <taxon>Bacillati</taxon>
        <taxon>Bacillota</taxon>
        <taxon>Bacilli</taxon>
        <taxon>Bacillales</taxon>
        <taxon>Bacillaceae</taxon>
        <taxon>Rossellomorea</taxon>
    </lineage>
</organism>
<comment type="subunit">
    <text evidence="2">Heterodimer of SbcC and SbcD.</text>
</comment>
<dbReference type="Pfam" id="PF13476">
    <property type="entry name" value="AAA_23"/>
    <property type="match status" value="1"/>
</dbReference>
<dbReference type="RefSeq" id="WP_148954020.1">
    <property type="nucleotide sequence ID" value="NZ_VTEG01000007.1"/>
</dbReference>
<dbReference type="Gene3D" id="1.10.287.510">
    <property type="entry name" value="Helix hairpin bin"/>
    <property type="match status" value="1"/>
</dbReference>
<feature type="coiled-coil region" evidence="4">
    <location>
        <begin position="267"/>
        <end position="344"/>
    </location>
</feature>
<dbReference type="SUPFAM" id="SSF75712">
    <property type="entry name" value="Rad50 coiled-coil Zn hook"/>
    <property type="match status" value="1"/>
</dbReference>
<dbReference type="EMBL" id="VTEG01000007">
    <property type="protein sequence ID" value="TYR99100.1"/>
    <property type="molecule type" value="Genomic_DNA"/>
</dbReference>
<evidence type="ECO:0000256" key="1">
    <source>
        <dbReference type="ARBA" id="ARBA00006930"/>
    </source>
</evidence>
<dbReference type="Gene3D" id="3.40.50.300">
    <property type="entry name" value="P-loop containing nucleotide triphosphate hydrolases"/>
    <property type="match status" value="1"/>
</dbReference>
<dbReference type="InterPro" id="IPR027417">
    <property type="entry name" value="P-loop_NTPase"/>
</dbReference>
<name>A0A5D4MDN7_9BACI</name>
<comment type="similarity">
    <text evidence="1">Belongs to the SMC family. SbcC subfamily.</text>
</comment>
<dbReference type="GO" id="GO:0006302">
    <property type="term" value="P:double-strand break repair"/>
    <property type="evidence" value="ECO:0007669"/>
    <property type="project" value="InterPro"/>
</dbReference>